<feature type="region of interest" description="Disordered" evidence="1">
    <location>
        <begin position="107"/>
        <end position="133"/>
    </location>
</feature>
<proteinExistence type="predicted"/>
<evidence type="ECO:0000313" key="2">
    <source>
        <dbReference type="EMBL" id="KZP03822.1"/>
    </source>
</evidence>
<evidence type="ECO:0000256" key="1">
    <source>
        <dbReference type="SAM" id="MobiDB-lite"/>
    </source>
</evidence>
<accession>A0A167UD07</accession>
<dbReference type="EMBL" id="KV417998">
    <property type="protein sequence ID" value="KZP03822.1"/>
    <property type="molecule type" value="Genomic_DNA"/>
</dbReference>
<protein>
    <submittedName>
        <fullName evidence="2">Uncharacterized protein</fullName>
    </submittedName>
</protein>
<organism evidence="2 3">
    <name type="scientific">Athelia psychrophila</name>
    <dbReference type="NCBI Taxonomy" id="1759441"/>
    <lineage>
        <taxon>Eukaryota</taxon>
        <taxon>Fungi</taxon>
        <taxon>Dikarya</taxon>
        <taxon>Basidiomycota</taxon>
        <taxon>Agaricomycotina</taxon>
        <taxon>Agaricomycetes</taxon>
        <taxon>Agaricomycetidae</taxon>
        <taxon>Atheliales</taxon>
        <taxon>Atheliaceae</taxon>
        <taxon>Athelia</taxon>
    </lineage>
</organism>
<dbReference type="Proteomes" id="UP000076532">
    <property type="component" value="Unassembled WGS sequence"/>
</dbReference>
<keyword evidence="3" id="KW-1185">Reference proteome</keyword>
<name>A0A167UD07_9AGAM</name>
<dbReference type="AlphaFoldDB" id="A0A167UD07"/>
<evidence type="ECO:0000313" key="3">
    <source>
        <dbReference type="Proteomes" id="UP000076532"/>
    </source>
</evidence>
<reference evidence="2 3" key="1">
    <citation type="journal article" date="2016" name="Mol. Biol. Evol.">
        <title>Comparative Genomics of Early-Diverging Mushroom-Forming Fungi Provides Insights into the Origins of Lignocellulose Decay Capabilities.</title>
        <authorList>
            <person name="Nagy L.G."/>
            <person name="Riley R."/>
            <person name="Tritt A."/>
            <person name="Adam C."/>
            <person name="Daum C."/>
            <person name="Floudas D."/>
            <person name="Sun H."/>
            <person name="Yadav J.S."/>
            <person name="Pangilinan J."/>
            <person name="Larsson K.H."/>
            <person name="Matsuura K."/>
            <person name="Barry K."/>
            <person name="Labutti K."/>
            <person name="Kuo R."/>
            <person name="Ohm R.A."/>
            <person name="Bhattacharya S.S."/>
            <person name="Shirouzu T."/>
            <person name="Yoshinaga Y."/>
            <person name="Martin F.M."/>
            <person name="Grigoriev I.V."/>
            <person name="Hibbett D.S."/>
        </authorList>
    </citation>
    <scope>NUCLEOTIDE SEQUENCE [LARGE SCALE GENOMIC DNA]</scope>
    <source>
        <strain evidence="2 3">CBS 109695</strain>
    </source>
</reference>
<sequence>MLLAYDTTSESHPPTRERETYQQFLTRLELIHCPPLTVIYRHRTPVDIPPSMTRTRSQREVKRCYGSTYTIRSTGLFTSPLSGMLDLDANISACEWALARSCPYSSYSPPRHLRRPLDRWSKGRHGRRSRRHEFDLRKPFMTSRGGGKCLNGGQILRIPAPNTNPSCLPTATTLSPHLLPLSTTSQPLTILASNPFIIMTNQAWIAIQMLWKDEEDIEDGCSCRNCRVWDAWQYDRPIKFTISERIAKRIPALQKKISIPEPIVKRGRREPRRTPAMLCTINPPW</sequence>
<gene>
    <name evidence="2" type="ORF">FIBSPDRAFT_879106</name>
</gene>
<feature type="compositionally biased region" description="Basic residues" evidence="1">
    <location>
        <begin position="122"/>
        <end position="131"/>
    </location>
</feature>